<dbReference type="Proteomes" id="UP001218488">
    <property type="component" value="Chromosome"/>
</dbReference>
<protein>
    <submittedName>
        <fullName evidence="1">Kelch repeat-containing protein</fullName>
    </submittedName>
</protein>
<dbReference type="EMBL" id="CP121752">
    <property type="protein sequence ID" value="WGD97423.1"/>
    <property type="molecule type" value="Genomic_DNA"/>
</dbReference>
<gene>
    <name evidence="1" type="ORF">P5627_17480</name>
</gene>
<accession>A0AC61YRN4</accession>
<proteinExistence type="predicted"/>
<sequence>MKKGLFLVLLTIFMMVTIHPLKAHAAETNGWTKRADLPEERLHSSSAVVDGKIFVFGGSSEKSYSNKNTYMYDPHKNEWSSKADMPRERTDSAAVAIDKKVYVIGGAYQDSTNTIDIYDAELDTWAETPINIPYYAVTKGDIRASVVNDKIYILATNKSPYQEHNFYSYDTKTDKWQQLKMFPQQFTGMSMSEVINNKIYVTGGERTVSNHKNAQVYEYSIETNQWVQTKSQLRFYQLGAAFTTYQGKLFMAGGQYDDDRSSIISPYTQYYDVKSNSVKKSISKLPEARVGSSAVTLDGTIYIIGGRNFKEYYHSKSIKSDYKSVISISLKDLQIAEGETKPGDGTTEEPKDQDGTKPGDGTTEEPKDQDGTKPGDGSTEEPKDQDGTKPDDGSTEEPKDQDGTKPGDGTTEEPKDQDGTKPGDGSTEEPKDQDGTKPGEEATKGILSITMINGLQKDYLLSMKEINDFLNWYKERSFGIGMNFYEINDEHNKGPFTSKKDYVVYQNILMFDIKQY</sequence>
<name>A0AC61YRN4_BACIA</name>
<organism evidence="1 2">
    <name type="scientific">Bacillus safensis</name>
    <dbReference type="NCBI Taxonomy" id="561879"/>
    <lineage>
        <taxon>Bacteria</taxon>
        <taxon>Bacillati</taxon>
        <taxon>Bacillota</taxon>
        <taxon>Bacilli</taxon>
        <taxon>Bacillales</taxon>
        <taxon>Bacillaceae</taxon>
        <taxon>Bacillus</taxon>
    </lineage>
</organism>
<evidence type="ECO:0000313" key="1">
    <source>
        <dbReference type="EMBL" id="WGD97423.1"/>
    </source>
</evidence>
<evidence type="ECO:0000313" key="2">
    <source>
        <dbReference type="Proteomes" id="UP001218488"/>
    </source>
</evidence>
<reference evidence="1" key="1">
    <citation type="submission" date="2025-02" db="EMBL/GenBank/DDBJ databases">
        <title>Complete genome sequences of 52 Bacillus and Priestia strains isolated from West-African fermentations and 26 reference strains from the DSMZ collection.</title>
        <authorList>
            <person name="Wiedenbein E.S."/>
            <person name="Canoy T.S."/>
            <person name="Hui Y."/>
            <person name="Parkouda C."/>
            <person name="Dawende C."/>
            <person name="Ametefe E."/>
            <person name="Jespersen L."/>
            <person name="Nielsen D.S."/>
        </authorList>
    </citation>
    <scope>NUCLEOTIDE SEQUENCE</scope>
    <source>
        <strain evidence="1">PRO33</strain>
    </source>
</reference>